<evidence type="ECO:0000313" key="1">
    <source>
        <dbReference type="EMBL" id="QTA90997.1"/>
    </source>
</evidence>
<sequence length="66" mass="7934">MGIMFHDPGIVKYQVFPGIFHLLAETRYALSLPMEKKKHCFLRYFLILNKIIQKQYFGQFLQIKKI</sequence>
<evidence type="ECO:0000313" key="2">
    <source>
        <dbReference type="Proteomes" id="UP000663722"/>
    </source>
</evidence>
<keyword evidence="2" id="KW-1185">Reference proteome</keyword>
<dbReference type="KEGG" id="dmm:dnm_070610"/>
<organism evidence="1 2">
    <name type="scientific">Desulfonema magnum</name>
    <dbReference type="NCBI Taxonomy" id="45655"/>
    <lineage>
        <taxon>Bacteria</taxon>
        <taxon>Pseudomonadati</taxon>
        <taxon>Thermodesulfobacteriota</taxon>
        <taxon>Desulfobacteria</taxon>
        <taxon>Desulfobacterales</taxon>
        <taxon>Desulfococcaceae</taxon>
        <taxon>Desulfonema</taxon>
    </lineage>
</organism>
<gene>
    <name evidence="1" type="ORF">dnm_070610</name>
</gene>
<dbReference type="AlphaFoldDB" id="A0A975BSN4"/>
<dbReference type="EMBL" id="CP061800">
    <property type="protein sequence ID" value="QTA90997.1"/>
    <property type="molecule type" value="Genomic_DNA"/>
</dbReference>
<name>A0A975BSN4_9BACT</name>
<reference evidence="1" key="1">
    <citation type="journal article" date="2021" name="Microb. Physiol.">
        <title>Proteogenomic Insights into the Physiology of Marine, Sulfate-Reducing, Filamentous Desulfonema limicola and Desulfonema magnum.</title>
        <authorList>
            <person name="Schnaars V."/>
            <person name="Wohlbrand L."/>
            <person name="Scheve S."/>
            <person name="Hinrichs C."/>
            <person name="Reinhardt R."/>
            <person name="Rabus R."/>
        </authorList>
    </citation>
    <scope>NUCLEOTIDE SEQUENCE</scope>
    <source>
        <strain evidence="1">4be13</strain>
    </source>
</reference>
<accession>A0A975BSN4</accession>
<dbReference type="Proteomes" id="UP000663722">
    <property type="component" value="Chromosome"/>
</dbReference>
<proteinExistence type="predicted"/>
<protein>
    <submittedName>
        <fullName evidence="1">Uncharacterized protein</fullName>
    </submittedName>
</protein>